<dbReference type="Proteomes" id="UP000051936">
    <property type="component" value="Unassembled WGS sequence"/>
</dbReference>
<dbReference type="PANTHER" id="PTHR11645">
    <property type="entry name" value="PYRROLINE-5-CARBOXYLATE REDUCTASE"/>
    <property type="match status" value="1"/>
</dbReference>
<evidence type="ECO:0000256" key="1">
    <source>
        <dbReference type="ARBA" id="ARBA00005525"/>
    </source>
</evidence>
<sequence>MVGKSLSTVADRLILVGCGNMGYALLSGWLGSKALDPKKVHVVEPVVSLRERAARLGTNVHETPESLPDEADLVVFALKPHAITAEAPAYRHFCERAVFVSIAAGMTIGVLGALLGKARVIRAMPNTPTAIGKGSTIVFPDSSIQELELNTVASLFAAGGPVHKVDSERLLDAATAISGSGPAYIFYLMECLTTAAYELGLPRDLAMKLVKETVYGAGALALHTENEPAQLRRQVTSPKGTTEAALSLLTAGDEFLSLIRRATKAAFDRSKSLSVNA</sequence>
<feature type="domain" description="Pyrroline-5-carboxylate reductase catalytic N-terminal" evidence="8">
    <location>
        <begin position="15"/>
        <end position="105"/>
    </location>
</feature>
<evidence type="ECO:0000256" key="3">
    <source>
        <dbReference type="ARBA" id="ARBA00023002"/>
    </source>
</evidence>
<dbReference type="PIRSF" id="PIRSF000193">
    <property type="entry name" value="Pyrrol-5-carb_rd"/>
    <property type="match status" value="1"/>
</dbReference>
<protein>
    <recommendedName>
        <fullName evidence="4 5">Pyrroline-5-carboxylate reductase</fullName>
        <shortName evidence="4">P5C reductase</shortName>
        <shortName evidence="4">P5CR</shortName>
        <ecNumber evidence="4 5">1.5.1.2</ecNumber>
    </recommendedName>
    <alternativeName>
        <fullName evidence="4">PCA reductase</fullName>
    </alternativeName>
</protein>
<keyword evidence="4" id="KW-0028">Amino-acid biosynthesis</keyword>
<dbReference type="Pfam" id="PF03807">
    <property type="entry name" value="F420_oxidored"/>
    <property type="match status" value="1"/>
</dbReference>
<dbReference type="SUPFAM" id="SSF51735">
    <property type="entry name" value="NAD(P)-binding Rossmann-fold domains"/>
    <property type="match status" value="1"/>
</dbReference>
<dbReference type="SUPFAM" id="SSF48179">
    <property type="entry name" value="6-phosphogluconate dehydrogenase C-terminal domain-like"/>
    <property type="match status" value="1"/>
</dbReference>
<dbReference type="UniPathway" id="UPA00098">
    <property type="reaction ID" value="UER00361"/>
</dbReference>
<evidence type="ECO:0000256" key="7">
    <source>
        <dbReference type="SAM" id="Phobius"/>
    </source>
</evidence>
<evidence type="ECO:0000256" key="2">
    <source>
        <dbReference type="ARBA" id="ARBA00022857"/>
    </source>
</evidence>
<comment type="catalytic activity">
    <reaction evidence="4">
        <text>L-proline + NADP(+) = (S)-1-pyrroline-5-carboxylate + NADPH + 2 H(+)</text>
        <dbReference type="Rhea" id="RHEA:14109"/>
        <dbReference type="ChEBI" id="CHEBI:15378"/>
        <dbReference type="ChEBI" id="CHEBI:17388"/>
        <dbReference type="ChEBI" id="CHEBI:57783"/>
        <dbReference type="ChEBI" id="CHEBI:58349"/>
        <dbReference type="ChEBI" id="CHEBI:60039"/>
        <dbReference type="EC" id="1.5.1.2"/>
    </reaction>
</comment>
<comment type="caution">
    <text evidence="10">The sequence shown here is derived from an EMBL/GenBank/DDBJ whole genome shotgun (WGS) entry which is preliminary data.</text>
</comment>
<dbReference type="NCBIfam" id="TIGR00112">
    <property type="entry name" value="proC"/>
    <property type="match status" value="1"/>
</dbReference>
<keyword evidence="7" id="KW-0472">Membrane</keyword>
<evidence type="ECO:0000313" key="10">
    <source>
        <dbReference type="EMBL" id="KRQ09992.1"/>
    </source>
</evidence>
<name>A0A0R3DJE8_9BRAD</name>
<dbReference type="InterPro" id="IPR008927">
    <property type="entry name" value="6-PGluconate_DH-like_C_sf"/>
</dbReference>
<keyword evidence="11" id="KW-1185">Reference proteome</keyword>
<dbReference type="GO" id="GO:0005737">
    <property type="term" value="C:cytoplasm"/>
    <property type="evidence" value="ECO:0007669"/>
    <property type="project" value="UniProtKB-SubCell"/>
</dbReference>
<dbReference type="GO" id="GO:0004735">
    <property type="term" value="F:pyrroline-5-carboxylate reductase activity"/>
    <property type="evidence" value="ECO:0007669"/>
    <property type="project" value="UniProtKB-UniRule"/>
</dbReference>
<feature type="transmembrane region" description="Helical" evidence="7">
    <location>
        <begin position="12"/>
        <end position="30"/>
    </location>
</feature>
<comment type="subcellular location">
    <subcellularLocation>
        <location evidence="4">Cytoplasm</location>
    </subcellularLocation>
</comment>
<evidence type="ECO:0000313" key="11">
    <source>
        <dbReference type="Proteomes" id="UP000051936"/>
    </source>
</evidence>
<feature type="binding site" evidence="6">
    <location>
        <begin position="77"/>
        <end position="80"/>
    </location>
    <ligand>
        <name>NADP(+)</name>
        <dbReference type="ChEBI" id="CHEBI:58349"/>
    </ligand>
</feature>
<comment type="function">
    <text evidence="4">Catalyzes the reduction of 1-pyrroline-5-carboxylate (PCA) to L-proline.</text>
</comment>
<dbReference type="EC" id="1.5.1.2" evidence="4 5"/>
<keyword evidence="7" id="KW-1133">Transmembrane helix</keyword>
<accession>A0A0R3DJE8</accession>
<feature type="transmembrane region" description="Helical" evidence="7">
    <location>
        <begin position="97"/>
        <end position="116"/>
    </location>
</feature>
<dbReference type="EMBL" id="LJYG01000086">
    <property type="protein sequence ID" value="KRQ09992.1"/>
    <property type="molecule type" value="Genomic_DNA"/>
</dbReference>
<evidence type="ECO:0000259" key="8">
    <source>
        <dbReference type="Pfam" id="PF03807"/>
    </source>
</evidence>
<dbReference type="Gene3D" id="1.10.3730.10">
    <property type="entry name" value="ProC C-terminal domain-like"/>
    <property type="match status" value="1"/>
</dbReference>
<proteinExistence type="inferred from homology"/>
<dbReference type="STRING" id="989370.AOQ71_20185"/>
<dbReference type="Gene3D" id="3.40.50.720">
    <property type="entry name" value="NAD(P)-binding Rossmann-like Domain"/>
    <property type="match status" value="1"/>
</dbReference>
<keyword evidence="4" id="KW-0963">Cytoplasm</keyword>
<dbReference type="InterPro" id="IPR036291">
    <property type="entry name" value="NAD(P)-bd_dom_sf"/>
</dbReference>
<evidence type="ECO:0000256" key="4">
    <source>
        <dbReference type="HAMAP-Rule" id="MF_01925"/>
    </source>
</evidence>
<evidence type="ECO:0000256" key="6">
    <source>
        <dbReference type="PIRSR" id="PIRSR000193-1"/>
    </source>
</evidence>
<dbReference type="InterPro" id="IPR000304">
    <property type="entry name" value="Pyrroline-COOH_reductase"/>
</dbReference>
<comment type="similarity">
    <text evidence="1 4">Belongs to the pyrroline-5-carboxylate reductase family.</text>
</comment>
<dbReference type="AlphaFoldDB" id="A0A0R3DJE8"/>
<gene>
    <name evidence="4" type="primary">proC</name>
    <name evidence="10" type="ORF">AOQ71_20185</name>
</gene>
<comment type="pathway">
    <text evidence="4">Amino-acid biosynthesis; L-proline biosynthesis; L-proline from L-glutamate 5-semialdehyde: step 1/1.</text>
</comment>
<evidence type="ECO:0000256" key="5">
    <source>
        <dbReference type="NCBIfam" id="TIGR00112"/>
    </source>
</evidence>
<keyword evidence="7" id="KW-0812">Transmembrane</keyword>
<organism evidence="10 11">
    <name type="scientific">Bradyrhizobium manausense</name>
    <dbReference type="NCBI Taxonomy" id="989370"/>
    <lineage>
        <taxon>Bacteria</taxon>
        <taxon>Pseudomonadati</taxon>
        <taxon>Pseudomonadota</taxon>
        <taxon>Alphaproteobacteria</taxon>
        <taxon>Hyphomicrobiales</taxon>
        <taxon>Nitrobacteraceae</taxon>
        <taxon>Bradyrhizobium</taxon>
    </lineage>
</organism>
<keyword evidence="2 4" id="KW-0521">NADP</keyword>
<dbReference type="OrthoDB" id="9805754at2"/>
<dbReference type="PANTHER" id="PTHR11645:SF0">
    <property type="entry name" value="PYRROLINE-5-CARBOXYLATE REDUCTASE 3"/>
    <property type="match status" value="1"/>
</dbReference>
<keyword evidence="4" id="KW-0641">Proline biosynthesis</keyword>
<dbReference type="FunFam" id="1.10.3730.10:FF:000001">
    <property type="entry name" value="Pyrroline-5-carboxylate reductase"/>
    <property type="match status" value="1"/>
</dbReference>
<comment type="catalytic activity">
    <reaction evidence="4">
        <text>L-proline + NAD(+) = (S)-1-pyrroline-5-carboxylate + NADH + 2 H(+)</text>
        <dbReference type="Rhea" id="RHEA:14105"/>
        <dbReference type="ChEBI" id="CHEBI:15378"/>
        <dbReference type="ChEBI" id="CHEBI:17388"/>
        <dbReference type="ChEBI" id="CHEBI:57540"/>
        <dbReference type="ChEBI" id="CHEBI:57945"/>
        <dbReference type="ChEBI" id="CHEBI:60039"/>
        <dbReference type="EC" id="1.5.1.2"/>
    </reaction>
</comment>
<feature type="domain" description="Pyrroline-5-carboxylate reductase dimerisation" evidence="9">
    <location>
        <begin position="168"/>
        <end position="273"/>
    </location>
</feature>
<dbReference type="HAMAP" id="MF_01925">
    <property type="entry name" value="P5C_reductase"/>
    <property type="match status" value="1"/>
</dbReference>
<keyword evidence="3 4" id="KW-0560">Oxidoreductase</keyword>
<dbReference type="InterPro" id="IPR029036">
    <property type="entry name" value="P5CR_dimer"/>
</dbReference>
<dbReference type="InterPro" id="IPR028939">
    <property type="entry name" value="P5C_Rdtase_cat_N"/>
</dbReference>
<evidence type="ECO:0000259" key="9">
    <source>
        <dbReference type="Pfam" id="PF14748"/>
    </source>
</evidence>
<reference evidence="10 11" key="1">
    <citation type="submission" date="2015-09" db="EMBL/GenBank/DDBJ databases">
        <title>Draft Genome Sequence of Bradyrhizobium manausense Strain BR 3351T, a Novel Symbiotic Nitrogen-Fixing Alphaproteobacterium Isolated from Brazilian Amazon Rain Forest.</title>
        <authorList>
            <person name="De Araujo J.L."/>
            <person name="Zilli J.E."/>
        </authorList>
    </citation>
    <scope>NUCLEOTIDE SEQUENCE [LARGE SCALE GENOMIC DNA]</scope>
    <source>
        <strain evidence="10 11">BR3351</strain>
    </source>
</reference>
<dbReference type="GO" id="GO:0055129">
    <property type="term" value="P:L-proline biosynthetic process"/>
    <property type="evidence" value="ECO:0007669"/>
    <property type="project" value="UniProtKB-UniRule"/>
</dbReference>
<dbReference type="RefSeq" id="WP_057749838.1">
    <property type="nucleotide sequence ID" value="NZ_LJYG01000086.1"/>
</dbReference>
<dbReference type="Pfam" id="PF14748">
    <property type="entry name" value="P5CR_dimer"/>
    <property type="match status" value="1"/>
</dbReference>